<feature type="region of interest" description="Disordered" evidence="1">
    <location>
        <begin position="150"/>
        <end position="182"/>
    </location>
</feature>
<reference evidence="2" key="1">
    <citation type="submission" date="2024-03" db="EMBL/GenBank/DDBJ databases">
        <title>WGS assembly of Saponaria officinalis var. Norfolk2.</title>
        <authorList>
            <person name="Jenkins J."/>
            <person name="Shu S."/>
            <person name="Grimwood J."/>
            <person name="Barry K."/>
            <person name="Goodstein D."/>
            <person name="Schmutz J."/>
            <person name="Leebens-Mack J."/>
            <person name="Osbourn A."/>
        </authorList>
    </citation>
    <scope>NUCLEOTIDE SEQUENCE [LARGE SCALE GENOMIC DNA]</scope>
    <source>
        <strain evidence="2">JIC</strain>
    </source>
</reference>
<gene>
    <name evidence="2" type="ORF">RND81_02G224600</name>
</gene>
<dbReference type="EMBL" id="JBDFQZ010000002">
    <property type="protein sequence ID" value="KAK9750824.1"/>
    <property type="molecule type" value="Genomic_DNA"/>
</dbReference>
<evidence type="ECO:0000313" key="2">
    <source>
        <dbReference type="EMBL" id="KAK9750824.1"/>
    </source>
</evidence>
<keyword evidence="3" id="KW-1185">Reference proteome</keyword>
<name>A0AAW1MWK0_SAPOF</name>
<organism evidence="2 3">
    <name type="scientific">Saponaria officinalis</name>
    <name type="common">Common soapwort</name>
    <name type="synonym">Lychnis saponaria</name>
    <dbReference type="NCBI Taxonomy" id="3572"/>
    <lineage>
        <taxon>Eukaryota</taxon>
        <taxon>Viridiplantae</taxon>
        <taxon>Streptophyta</taxon>
        <taxon>Embryophyta</taxon>
        <taxon>Tracheophyta</taxon>
        <taxon>Spermatophyta</taxon>
        <taxon>Magnoliopsida</taxon>
        <taxon>eudicotyledons</taxon>
        <taxon>Gunneridae</taxon>
        <taxon>Pentapetalae</taxon>
        <taxon>Caryophyllales</taxon>
        <taxon>Caryophyllaceae</taxon>
        <taxon>Caryophylleae</taxon>
        <taxon>Saponaria</taxon>
    </lineage>
</organism>
<evidence type="ECO:0000256" key="1">
    <source>
        <dbReference type="SAM" id="MobiDB-lite"/>
    </source>
</evidence>
<protein>
    <submittedName>
        <fullName evidence="2">Uncharacterized protein</fullName>
    </submittedName>
</protein>
<dbReference type="Proteomes" id="UP001443914">
    <property type="component" value="Unassembled WGS sequence"/>
</dbReference>
<accession>A0AAW1MWK0</accession>
<comment type="caution">
    <text evidence="2">The sequence shown here is derived from an EMBL/GenBank/DDBJ whole genome shotgun (WGS) entry which is preliminary data.</text>
</comment>
<evidence type="ECO:0000313" key="3">
    <source>
        <dbReference type="Proteomes" id="UP001443914"/>
    </source>
</evidence>
<feature type="compositionally biased region" description="Low complexity" evidence="1">
    <location>
        <begin position="155"/>
        <end position="170"/>
    </location>
</feature>
<dbReference type="AlphaFoldDB" id="A0AAW1MWK0"/>
<proteinExistence type="predicted"/>
<sequence length="182" mass="20852">MLELRMLIFPKVEGIDLKGVCRWHMNEMHSTEQCQTFRAFVAKQIHRHRLILTEEEARVMHLQTTEDVASAISGKAQEGESSKSYKEALKEEPQYPRLVQSMKHLRKGMCFGCADLLHFELIRMQAIPNDPGWVPAHQRRFTRFTKRGREVELTGMSRGPRGSRSSGPVRQPLEPASAKAVN</sequence>